<dbReference type="AlphaFoldDB" id="A0A7Y0B026"/>
<gene>
    <name evidence="2" type="ORF">HHL25_21320</name>
</gene>
<reference evidence="2 3" key="1">
    <citation type="submission" date="2020-04" db="EMBL/GenBank/DDBJ databases">
        <title>Rhizobium sp. S-51 isolated from soil.</title>
        <authorList>
            <person name="Dahal R.H."/>
        </authorList>
    </citation>
    <scope>NUCLEOTIDE SEQUENCE [LARGE SCALE GENOMIC DNA]</scope>
    <source>
        <strain evidence="2 3">S-51</strain>
    </source>
</reference>
<feature type="region of interest" description="Disordered" evidence="1">
    <location>
        <begin position="20"/>
        <end position="48"/>
    </location>
</feature>
<comment type="caution">
    <text evidence="2">The sequence shown here is derived from an EMBL/GenBank/DDBJ whole genome shotgun (WGS) entry which is preliminary data.</text>
</comment>
<dbReference type="RefSeq" id="WP_169595255.1">
    <property type="nucleotide sequence ID" value="NZ_JABBGK010000007.1"/>
</dbReference>
<proteinExistence type="predicted"/>
<dbReference type="Proteomes" id="UP000541470">
    <property type="component" value="Unassembled WGS sequence"/>
</dbReference>
<sequence>MPFGIETFSFDLFGISRRPAKVDRSTPSEISPPAEETEALQSGEGAKSARDRENFFFWGMFPVL</sequence>
<organism evidence="2 3">
    <name type="scientific">Rhizobium terricola</name>
    <dbReference type="NCBI Taxonomy" id="2728849"/>
    <lineage>
        <taxon>Bacteria</taxon>
        <taxon>Pseudomonadati</taxon>
        <taxon>Pseudomonadota</taxon>
        <taxon>Alphaproteobacteria</taxon>
        <taxon>Hyphomicrobiales</taxon>
        <taxon>Rhizobiaceae</taxon>
        <taxon>Rhizobium/Agrobacterium group</taxon>
        <taxon>Rhizobium</taxon>
    </lineage>
</organism>
<keyword evidence="3" id="KW-1185">Reference proteome</keyword>
<evidence type="ECO:0000313" key="3">
    <source>
        <dbReference type="Proteomes" id="UP000541470"/>
    </source>
</evidence>
<dbReference type="EMBL" id="JABBGK010000007">
    <property type="protein sequence ID" value="NML76683.1"/>
    <property type="molecule type" value="Genomic_DNA"/>
</dbReference>
<name>A0A7Y0B026_9HYPH</name>
<evidence type="ECO:0000313" key="2">
    <source>
        <dbReference type="EMBL" id="NML76683.1"/>
    </source>
</evidence>
<accession>A0A7Y0B026</accession>
<protein>
    <submittedName>
        <fullName evidence="2">Uncharacterized protein</fullName>
    </submittedName>
</protein>
<evidence type="ECO:0000256" key="1">
    <source>
        <dbReference type="SAM" id="MobiDB-lite"/>
    </source>
</evidence>